<dbReference type="InterPro" id="IPR019646">
    <property type="entry name" value="Aminoglyc_AdlTrfase"/>
</dbReference>
<dbReference type="OrthoDB" id="9800567at2"/>
<keyword evidence="1" id="KW-0808">Transferase</keyword>
<protein>
    <submittedName>
        <fullName evidence="1">Aminoglycoside nucleotidyltransferase</fullName>
    </submittedName>
</protein>
<dbReference type="EMBL" id="VDLX02000022">
    <property type="protein sequence ID" value="KAB8188957.1"/>
    <property type="molecule type" value="Genomic_DNA"/>
</dbReference>
<dbReference type="AlphaFoldDB" id="A0A5C4VHF5"/>
<keyword evidence="2" id="KW-1185">Reference proteome</keyword>
<proteinExistence type="predicted"/>
<dbReference type="Proteomes" id="UP000312512">
    <property type="component" value="Unassembled WGS sequence"/>
</dbReference>
<sequence>MVFVFETGRACPSPASSEGSEKPLPSGSGGVTTVLIHPASLDELPQRHGTLVGVSRPRMRQGDVLEFLALMERTGVRVWVDGGWAVDACLGSQTRAHADLDIAVQEHDVPAATAALRGRGYRPVPRPDTSAWNFVLGDDGGRQIDFHVIVFDENGDGVLGPPENGHRYPAGSLTGAGRIGERQVNCVTPEWLVRFHTGYAVDADDWADVSALCERFAIPVPEDYQRFR</sequence>
<accession>A0A5C4VHF5</accession>
<gene>
    <name evidence="1" type="ORF">FH608_041475</name>
</gene>
<evidence type="ECO:0000313" key="1">
    <source>
        <dbReference type="EMBL" id="KAB8188957.1"/>
    </source>
</evidence>
<reference evidence="1 2" key="1">
    <citation type="submission" date="2019-10" db="EMBL/GenBank/DDBJ databases">
        <title>Nonomuraea sp. nov., isolated from Phyllanthus amarus.</title>
        <authorList>
            <person name="Klykleung N."/>
            <person name="Tanasupawat S."/>
        </authorList>
    </citation>
    <scope>NUCLEOTIDE SEQUENCE [LARGE SCALE GENOMIC DNA]</scope>
    <source>
        <strain evidence="1 2">PA1-10</strain>
    </source>
</reference>
<dbReference type="Pfam" id="PF10706">
    <property type="entry name" value="Aminoglyc_resit"/>
    <property type="match status" value="1"/>
</dbReference>
<dbReference type="GO" id="GO:0016740">
    <property type="term" value="F:transferase activity"/>
    <property type="evidence" value="ECO:0007669"/>
    <property type="project" value="UniProtKB-KW"/>
</dbReference>
<evidence type="ECO:0000313" key="2">
    <source>
        <dbReference type="Proteomes" id="UP000312512"/>
    </source>
</evidence>
<organism evidence="1 2">
    <name type="scientific">Nonomuraea phyllanthi</name>
    <dbReference type="NCBI Taxonomy" id="2219224"/>
    <lineage>
        <taxon>Bacteria</taxon>
        <taxon>Bacillati</taxon>
        <taxon>Actinomycetota</taxon>
        <taxon>Actinomycetes</taxon>
        <taxon>Streptosporangiales</taxon>
        <taxon>Streptosporangiaceae</taxon>
        <taxon>Nonomuraea</taxon>
    </lineage>
</organism>
<name>A0A5C4VHF5_9ACTN</name>
<dbReference type="Gene3D" id="3.30.460.40">
    <property type="match status" value="1"/>
</dbReference>
<comment type="caution">
    <text evidence="1">The sequence shown here is derived from an EMBL/GenBank/DDBJ whole genome shotgun (WGS) entry which is preliminary data.</text>
</comment>